<dbReference type="Pfam" id="PF12900">
    <property type="entry name" value="Pyridox_ox_2"/>
    <property type="match status" value="1"/>
</dbReference>
<evidence type="ECO:0000313" key="1">
    <source>
        <dbReference type="EMBL" id="CAB4546932.1"/>
    </source>
</evidence>
<dbReference type="SUPFAM" id="SSF50475">
    <property type="entry name" value="FMN-binding split barrel"/>
    <property type="match status" value="1"/>
</dbReference>
<reference evidence="1" key="1">
    <citation type="submission" date="2020-05" db="EMBL/GenBank/DDBJ databases">
        <authorList>
            <person name="Chiriac C."/>
            <person name="Salcher M."/>
            <person name="Ghai R."/>
            <person name="Kavagutti S V."/>
        </authorList>
    </citation>
    <scope>NUCLEOTIDE SEQUENCE</scope>
</reference>
<organism evidence="1">
    <name type="scientific">freshwater metagenome</name>
    <dbReference type="NCBI Taxonomy" id="449393"/>
    <lineage>
        <taxon>unclassified sequences</taxon>
        <taxon>metagenomes</taxon>
        <taxon>ecological metagenomes</taxon>
    </lineage>
</organism>
<dbReference type="EMBL" id="CAEZSR010000017">
    <property type="protein sequence ID" value="CAB4546932.1"/>
    <property type="molecule type" value="Genomic_DNA"/>
</dbReference>
<proteinExistence type="predicted"/>
<dbReference type="Gene3D" id="2.30.110.10">
    <property type="entry name" value="Electron Transport, Fmn-binding Protein, Chain A"/>
    <property type="match status" value="1"/>
</dbReference>
<name>A0A6J6C6J2_9ZZZZ</name>
<dbReference type="AlphaFoldDB" id="A0A6J6C6J2"/>
<dbReference type="InterPro" id="IPR012349">
    <property type="entry name" value="Split_barrel_FMN-bd"/>
</dbReference>
<accession>A0A6J6C6J2</accession>
<gene>
    <name evidence="1" type="ORF">UFOPK1493_00749</name>
</gene>
<dbReference type="InterPro" id="IPR024747">
    <property type="entry name" value="Pyridox_Oxase-rel"/>
</dbReference>
<sequence length="163" mass="17845">MDVTVNETILDPYTGMSILGEEDCWGLLRSSEVGRLAVSIANRPDIFPINYVVDGDTLVFRTAAGTKLAAAVLGVAVAFEIDGYQPDLGEAWSVVVKGTAEQIEGWRDQDRVERLPLFPWNAAPKFDFVRIVPENVTGRRFHVTDHSAWPLAGTPLDDGDMVG</sequence>
<protein>
    <submittedName>
        <fullName evidence="1">Unannotated protein</fullName>
    </submittedName>
</protein>